<dbReference type="InterPro" id="IPR021255">
    <property type="entry name" value="DUF2807"/>
</dbReference>
<dbReference type="Gene3D" id="2.160.20.120">
    <property type="match status" value="1"/>
</dbReference>
<keyword evidence="4" id="KW-1185">Reference proteome</keyword>
<organism evidence="3 4">
    <name type="scientific">Pelolinea submarina</name>
    <dbReference type="NCBI Taxonomy" id="913107"/>
    <lineage>
        <taxon>Bacteria</taxon>
        <taxon>Bacillati</taxon>
        <taxon>Chloroflexota</taxon>
        <taxon>Anaerolineae</taxon>
        <taxon>Anaerolineales</taxon>
        <taxon>Anaerolineaceae</taxon>
        <taxon>Pelolinea</taxon>
    </lineage>
</organism>
<comment type="caution">
    <text evidence="3">The sequence shown here is derived from an EMBL/GenBank/DDBJ whole genome shotgun (WGS) entry which is preliminary data.</text>
</comment>
<dbReference type="PANTHER" id="PTHR39200:SF1">
    <property type="entry name" value="AUTO-TRANSPORTER ADHESIN HEAD GIN DOMAIN-CONTAINING PROTEIN-RELATED"/>
    <property type="match status" value="1"/>
</dbReference>
<feature type="domain" description="Putative auto-transporter adhesin head GIN" evidence="2">
    <location>
        <begin position="37"/>
        <end position="218"/>
    </location>
</feature>
<dbReference type="Pfam" id="PF10988">
    <property type="entry name" value="DUF2807"/>
    <property type="match status" value="1"/>
</dbReference>
<accession>A0A347ZPU0</accession>
<dbReference type="OrthoDB" id="794214at2"/>
<dbReference type="EMBL" id="QUMS01000006">
    <property type="protein sequence ID" value="REG04664.1"/>
    <property type="molecule type" value="Genomic_DNA"/>
</dbReference>
<feature type="signal peptide" evidence="1">
    <location>
        <begin position="1"/>
        <end position="21"/>
    </location>
</feature>
<name>A0A347ZPU0_9CHLR</name>
<dbReference type="RefSeq" id="WP_116226260.1">
    <property type="nucleotide sequence ID" value="NZ_AP018437.1"/>
</dbReference>
<dbReference type="Proteomes" id="UP000256388">
    <property type="component" value="Unassembled WGS sequence"/>
</dbReference>
<dbReference type="AlphaFoldDB" id="A0A347ZPU0"/>
<evidence type="ECO:0000313" key="3">
    <source>
        <dbReference type="EMBL" id="REG04664.1"/>
    </source>
</evidence>
<gene>
    <name evidence="3" type="ORF">DFR64_3012</name>
</gene>
<evidence type="ECO:0000256" key="1">
    <source>
        <dbReference type="SAM" id="SignalP"/>
    </source>
</evidence>
<proteinExistence type="predicted"/>
<sequence>MKKIPILSAVMVLLLPLVLLAGCSDASIQTQDVDVSDFNQLQINTFGEFIIEQGDQESLSIEAPRDYLRYVTTSVDNGALVIGMRRGFLGAPIQHVTYTLTVKDLNEISISGAAAVKVFKLDTEQMDVNLTGAGSVEMDQLIARDLNVNLTSAGAIVIAGAVDEQKITISGVGSYEAGDLRSNTTSILLTGAGSAVVWAEQDLSVNVTGVGSVSYFGDNPQVSQNVSGLGSINSKGKHP</sequence>
<dbReference type="PROSITE" id="PS51257">
    <property type="entry name" value="PROKAR_LIPOPROTEIN"/>
    <property type="match status" value="1"/>
</dbReference>
<protein>
    <submittedName>
        <fullName evidence="3">Putative autotransporter adhesin-like protein</fullName>
    </submittedName>
</protein>
<dbReference type="PANTHER" id="PTHR39200">
    <property type="entry name" value="HYPOTHETICAL EXPORTED PROTEIN"/>
    <property type="match status" value="1"/>
</dbReference>
<reference evidence="3 4" key="1">
    <citation type="submission" date="2018-08" db="EMBL/GenBank/DDBJ databases">
        <title>Genomic Encyclopedia of Type Strains, Phase IV (KMG-IV): sequencing the most valuable type-strain genomes for metagenomic binning, comparative biology and taxonomic classification.</title>
        <authorList>
            <person name="Goeker M."/>
        </authorList>
    </citation>
    <scope>NUCLEOTIDE SEQUENCE [LARGE SCALE GENOMIC DNA]</scope>
    <source>
        <strain evidence="3 4">DSM 23923</strain>
    </source>
</reference>
<evidence type="ECO:0000313" key="4">
    <source>
        <dbReference type="Proteomes" id="UP000256388"/>
    </source>
</evidence>
<feature type="chain" id="PRO_5030063572" evidence="1">
    <location>
        <begin position="22"/>
        <end position="239"/>
    </location>
</feature>
<evidence type="ECO:0000259" key="2">
    <source>
        <dbReference type="Pfam" id="PF10988"/>
    </source>
</evidence>
<keyword evidence="1" id="KW-0732">Signal</keyword>